<comment type="subcellular location">
    <subcellularLocation>
        <location evidence="1">Periplasm</location>
    </subcellularLocation>
</comment>
<dbReference type="SUPFAM" id="SSF53850">
    <property type="entry name" value="Periplasmic binding protein-like II"/>
    <property type="match status" value="1"/>
</dbReference>
<dbReference type="Proteomes" id="UP000646579">
    <property type="component" value="Unassembled WGS sequence"/>
</dbReference>
<dbReference type="PANTHER" id="PTHR43649:SF14">
    <property type="entry name" value="BLR3389 PROTEIN"/>
    <property type="match status" value="1"/>
</dbReference>
<evidence type="ECO:0000256" key="3">
    <source>
        <dbReference type="ARBA" id="ARBA00022764"/>
    </source>
</evidence>
<sequence>MTKTSGAARVIAIASLAGLAAQPALAQTAVTQWDQFAAAGITAAGPAMDELIDTCEPSLDGATILRTVAPSIGIRDSYRLAVSADKTPDLAYTWPAASVLAGYARIGALAPLEDYYEQYGWDGINEFYRGRNSYQGSIYGVPMEQDLMGVYYNPALFEEHGVDVPTSYEEFQAAVDTFKEAGIVPIAFGNRDRWPATNTLSLILGLTAGLETEEEVLFGDEPWTNADFQSAAETFQSWAEDGYFPTGFNGIGYDEANALFLAGRAAMTITGTWVLQDMARGASFDLGVFMLPPIDEDAEPGTMWGEGSQWQVAAIASDDTKDAAAAYIDCLISPESREVWVEKGYLVPIGTTPEELEQWDALPIVKSFYTQGLATADTNFYDLHTTLPESVTQVLYAELQRLISGDTDADEFLTAMQASWEQSIENGERWIP</sequence>
<reference evidence="5" key="1">
    <citation type="journal article" date="2014" name="Int. J. Syst. Evol. Microbiol.">
        <title>Complete genome sequence of Corynebacterium casei LMG S-19264T (=DSM 44701T), isolated from a smear-ripened cheese.</title>
        <authorList>
            <consortium name="US DOE Joint Genome Institute (JGI-PGF)"/>
            <person name="Walter F."/>
            <person name="Albersmeier A."/>
            <person name="Kalinowski J."/>
            <person name="Ruckert C."/>
        </authorList>
    </citation>
    <scope>NUCLEOTIDE SEQUENCE</scope>
    <source>
        <strain evidence="5">KCTC 32437</strain>
    </source>
</reference>
<keyword evidence="6" id="KW-1185">Reference proteome</keyword>
<feature type="chain" id="PRO_5037756257" evidence="4">
    <location>
        <begin position="27"/>
        <end position="432"/>
    </location>
</feature>
<dbReference type="InterPro" id="IPR050490">
    <property type="entry name" value="Bact_solute-bd_prot1"/>
</dbReference>
<name>A0A918W066_9HYPH</name>
<keyword evidence="4" id="KW-0732">Signal</keyword>
<dbReference type="EMBL" id="BMZE01000007">
    <property type="protein sequence ID" value="GHA39238.1"/>
    <property type="molecule type" value="Genomic_DNA"/>
</dbReference>
<dbReference type="InterPro" id="IPR006059">
    <property type="entry name" value="SBP"/>
</dbReference>
<dbReference type="PANTHER" id="PTHR43649">
    <property type="entry name" value="ARABINOSE-BINDING PROTEIN-RELATED"/>
    <property type="match status" value="1"/>
</dbReference>
<dbReference type="Gene3D" id="3.40.190.10">
    <property type="entry name" value="Periplasmic binding protein-like II"/>
    <property type="match status" value="2"/>
</dbReference>
<dbReference type="GO" id="GO:0042597">
    <property type="term" value="C:periplasmic space"/>
    <property type="evidence" value="ECO:0007669"/>
    <property type="project" value="UniProtKB-SubCell"/>
</dbReference>
<dbReference type="RefSeq" id="WP_189427454.1">
    <property type="nucleotide sequence ID" value="NZ_BMZE01000007.1"/>
</dbReference>
<organism evidence="5 6">
    <name type="scientific">Devosia pacifica</name>
    <dbReference type="NCBI Taxonomy" id="1335967"/>
    <lineage>
        <taxon>Bacteria</taxon>
        <taxon>Pseudomonadati</taxon>
        <taxon>Pseudomonadota</taxon>
        <taxon>Alphaproteobacteria</taxon>
        <taxon>Hyphomicrobiales</taxon>
        <taxon>Devosiaceae</taxon>
        <taxon>Devosia</taxon>
    </lineage>
</organism>
<dbReference type="Pfam" id="PF13416">
    <property type="entry name" value="SBP_bac_8"/>
    <property type="match status" value="1"/>
</dbReference>
<evidence type="ECO:0000256" key="4">
    <source>
        <dbReference type="SAM" id="SignalP"/>
    </source>
</evidence>
<accession>A0A918W066</accession>
<proteinExistence type="inferred from homology"/>
<evidence type="ECO:0000313" key="5">
    <source>
        <dbReference type="EMBL" id="GHA39238.1"/>
    </source>
</evidence>
<dbReference type="AlphaFoldDB" id="A0A918W066"/>
<comment type="similarity">
    <text evidence="2">Belongs to the bacterial solute-binding protein 1 family.</text>
</comment>
<evidence type="ECO:0000313" key="6">
    <source>
        <dbReference type="Proteomes" id="UP000646579"/>
    </source>
</evidence>
<evidence type="ECO:0000256" key="2">
    <source>
        <dbReference type="ARBA" id="ARBA00008520"/>
    </source>
</evidence>
<comment type="caution">
    <text evidence="5">The sequence shown here is derived from an EMBL/GenBank/DDBJ whole genome shotgun (WGS) entry which is preliminary data.</text>
</comment>
<feature type="signal peptide" evidence="4">
    <location>
        <begin position="1"/>
        <end position="26"/>
    </location>
</feature>
<keyword evidence="3" id="KW-0574">Periplasm</keyword>
<reference evidence="5" key="2">
    <citation type="submission" date="2020-09" db="EMBL/GenBank/DDBJ databases">
        <authorList>
            <person name="Sun Q."/>
            <person name="Kim S."/>
        </authorList>
    </citation>
    <scope>NUCLEOTIDE SEQUENCE</scope>
    <source>
        <strain evidence="5">KCTC 32437</strain>
    </source>
</reference>
<protein>
    <submittedName>
        <fullName evidence="5">Sugar ABC transporter substrate-binding protein</fullName>
    </submittedName>
</protein>
<gene>
    <name evidence="5" type="ORF">GCM10007989_38650</name>
</gene>
<evidence type="ECO:0000256" key="1">
    <source>
        <dbReference type="ARBA" id="ARBA00004418"/>
    </source>
</evidence>